<dbReference type="CDD" id="cd00560">
    <property type="entry name" value="PanC"/>
    <property type="match status" value="1"/>
</dbReference>
<comment type="pathway">
    <text evidence="1">Cofactor biosynthesis; (R)-pantothenate biosynthesis; (R)-pantothenate from (R)-pantoate and beta-alanine: step 1/1.</text>
</comment>
<evidence type="ECO:0000256" key="10">
    <source>
        <dbReference type="ARBA" id="ARBA00032806"/>
    </source>
</evidence>
<dbReference type="GO" id="GO:0015940">
    <property type="term" value="P:pantothenate biosynthetic process"/>
    <property type="evidence" value="ECO:0007669"/>
    <property type="project" value="UniProtKB-UniPathway"/>
</dbReference>
<keyword evidence="7" id="KW-0547">Nucleotide-binding</keyword>
<dbReference type="Gene3D" id="3.40.50.620">
    <property type="entry name" value="HUPs"/>
    <property type="match status" value="1"/>
</dbReference>
<sequence length="329" mass="36429">MHKVQQVLRFHGACRPFFRRLVYIRRITDQATHTDFEIFGDRLKIFRSVDSFVVYRNSLFLSEPSKTVGFVPTMGALHVGHKSLYDCARTENDILIGSIFVNPTQFGPNEDLDRYPRTPLADCELLAAAGVDAVFMPTPADMYGPHHRTWVVPEGFDHLPEAADRPGHFRGVATVVAQLLNLARPHRSYFGQKDALQCAVLRRVAADLRLPGEIVVRPTVREADGLALSSRNAYLTGPGEREAATVLYKALLAVQEKRESSGTPVVKSAELKHVGMQILKAEPLISSIQYLSIGSKETMEEIEEVGEDGAVVSLAVKLGSVRLIDNIVL</sequence>
<evidence type="ECO:0000256" key="6">
    <source>
        <dbReference type="ARBA" id="ARBA00022655"/>
    </source>
</evidence>
<evidence type="ECO:0000256" key="3">
    <source>
        <dbReference type="ARBA" id="ARBA00012219"/>
    </source>
</evidence>
<dbReference type="EC" id="6.3.2.1" evidence="3"/>
<keyword evidence="8" id="KW-0067">ATP-binding</keyword>
<dbReference type="PANTHER" id="PTHR21299">
    <property type="entry name" value="CYTIDYLATE KINASE/PANTOATE-BETA-ALANINE LIGASE"/>
    <property type="match status" value="1"/>
</dbReference>
<dbReference type="EMBL" id="HBIU01009344">
    <property type="protein sequence ID" value="CAE0625151.1"/>
    <property type="molecule type" value="Transcribed_RNA"/>
</dbReference>
<gene>
    <name evidence="12" type="ORF">HAKA00212_LOCUS3819</name>
</gene>
<dbReference type="InterPro" id="IPR003721">
    <property type="entry name" value="Pantoate_ligase"/>
</dbReference>
<keyword evidence="5" id="KW-0436">Ligase</keyword>
<dbReference type="NCBIfam" id="TIGR00018">
    <property type="entry name" value="panC"/>
    <property type="match status" value="1"/>
</dbReference>
<evidence type="ECO:0000256" key="8">
    <source>
        <dbReference type="ARBA" id="ARBA00022840"/>
    </source>
</evidence>
<evidence type="ECO:0000256" key="11">
    <source>
        <dbReference type="ARBA" id="ARBA00048258"/>
    </source>
</evidence>
<accession>A0A6V1NQK3</accession>
<dbReference type="InterPro" id="IPR014729">
    <property type="entry name" value="Rossmann-like_a/b/a_fold"/>
</dbReference>
<keyword evidence="6" id="KW-0566">Pantothenate biosynthesis</keyword>
<evidence type="ECO:0000256" key="9">
    <source>
        <dbReference type="ARBA" id="ARBA00029902"/>
    </source>
</evidence>
<comment type="similarity">
    <text evidence="2">Belongs to the pantothenate synthetase family.</text>
</comment>
<dbReference type="SUPFAM" id="SSF52374">
    <property type="entry name" value="Nucleotidylyl transferase"/>
    <property type="match status" value="1"/>
</dbReference>
<evidence type="ECO:0000256" key="7">
    <source>
        <dbReference type="ARBA" id="ARBA00022741"/>
    </source>
</evidence>
<dbReference type="GO" id="GO:0005524">
    <property type="term" value="F:ATP binding"/>
    <property type="evidence" value="ECO:0007669"/>
    <property type="project" value="UniProtKB-KW"/>
</dbReference>
<evidence type="ECO:0000256" key="2">
    <source>
        <dbReference type="ARBA" id="ARBA00009256"/>
    </source>
</evidence>
<reference evidence="12" key="1">
    <citation type="submission" date="2021-01" db="EMBL/GenBank/DDBJ databases">
        <authorList>
            <person name="Corre E."/>
            <person name="Pelletier E."/>
            <person name="Niang G."/>
            <person name="Scheremetjew M."/>
            <person name="Finn R."/>
            <person name="Kale V."/>
            <person name="Holt S."/>
            <person name="Cochrane G."/>
            <person name="Meng A."/>
            <person name="Brown T."/>
            <person name="Cohen L."/>
        </authorList>
    </citation>
    <scope>NUCLEOTIDE SEQUENCE</scope>
    <source>
        <strain evidence="12">CCMP3107</strain>
    </source>
</reference>
<dbReference type="HAMAP" id="MF_00158">
    <property type="entry name" value="PanC"/>
    <property type="match status" value="1"/>
</dbReference>
<dbReference type="InterPro" id="IPR042176">
    <property type="entry name" value="Pantoate_ligase_C"/>
</dbReference>
<dbReference type="UniPathway" id="UPA00028">
    <property type="reaction ID" value="UER00005"/>
</dbReference>
<dbReference type="Pfam" id="PF02569">
    <property type="entry name" value="Pantoate_ligase"/>
    <property type="match status" value="1"/>
</dbReference>
<name>A0A6V1NQK3_HETAK</name>
<dbReference type="GO" id="GO:0004592">
    <property type="term" value="F:pantoate-beta-alanine ligase activity"/>
    <property type="evidence" value="ECO:0007669"/>
    <property type="project" value="UniProtKB-EC"/>
</dbReference>
<protein>
    <recommendedName>
        <fullName evidence="4">Pantoate--beta-alanine ligase</fullName>
        <ecNumber evidence="3">6.3.2.1</ecNumber>
    </recommendedName>
    <alternativeName>
        <fullName evidence="10">Pantoate-activating enzyme</fullName>
    </alternativeName>
    <alternativeName>
        <fullName evidence="9">Pantothenate synthetase</fullName>
    </alternativeName>
</protein>
<proteinExistence type="inferred from homology"/>
<dbReference type="AlphaFoldDB" id="A0A6V1NQK3"/>
<dbReference type="Gene3D" id="3.30.1300.10">
    <property type="entry name" value="Pantoate-beta-alanine ligase, C-terminal domain"/>
    <property type="match status" value="1"/>
</dbReference>
<comment type="catalytic activity">
    <reaction evidence="11">
        <text>(R)-pantoate + beta-alanine + ATP = (R)-pantothenate + AMP + diphosphate + H(+)</text>
        <dbReference type="Rhea" id="RHEA:10912"/>
        <dbReference type="ChEBI" id="CHEBI:15378"/>
        <dbReference type="ChEBI" id="CHEBI:15980"/>
        <dbReference type="ChEBI" id="CHEBI:29032"/>
        <dbReference type="ChEBI" id="CHEBI:30616"/>
        <dbReference type="ChEBI" id="CHEBI:33019"/>
        <dbReference type="ChEBI" id="CHEBI:57966"/>
        <dbReference type="ChEBI" id="CHEBI:456215"/>
        <dbReference type="EC" id="6.3.2.1"/>
    </reaction>
</comment>
<evidence type="ECO:0000256" key="5">
    <source>
        <dbReference type="ARBA" id="ARBA00022598"/>
    </source>
</evidence>
<evidence type="ECO:0000313" key="12">
    <source>
        <dbReference type="EMBL" id="CAE0625151.1"/>
    </source>
</evidence>
<evidence type="ECO:0000256" key="4">
    <source>
        <dbReference type="ARBA" id="ARBA00015647"/>
    </source>
</evidence>
<evidence type="ECO:0000256" key="1">
    <source>
        <dbReference type="ARBA" id="ARBA00004990"/>
    </source>
</evidence>
<organism evidence="12">
    <name type="scientific">Heterosigma akashiwo</name>
    <name type="common">Chromophytic alga</name>
    <name type="synonym">Heterosigma carterae</name>
    <dbReference type="NCBI Taxonomy" id="2829"/>
    <lineage>
        <taxon>Eukaryota</taxon>
        <taxon>Sar</taxon>
        <taxon>Stramenopiles</taxon>
        <taxon>Ochrophyta</taxon>
        <taxon>Raphidophyceae</taxon>
        <taxon>Chattonellales</taxon>
        <taxon>Chattonellaceae</taxon>
        <taxon>Heterosigma</taxon>
    </lineage>
</organism>
<dbReference type="PANTHER" id="PTHR21299:SF1">
    <property type="entry name" value="PANTOATE--BETA-ALANINE LIGASE"/>
    <property type="match status" value="1"/>
</dbReference>